<protein>
    <submittedName>
        <fullName evidence="2">Uncharacterized protein</fullName>
    </submittedName>
</protein>
<sequence>MRRKMMTSLVALILTLVVVVVVFVSSSYNINCHSRDLLLSYSETLTLALNSTVPQSLHEASNHALAELPRDPRRRSRRSVPHEAVLLPDWEALVLLPSGANGGGGEEASCLFSNGAASPARFVGSVPSSGRAAYRCVLPGGVRRLRPFRSPRLVLPGGDGAAGEEPSPEMLRWNRLAYESLSTPTTSSSSPRASTPAQPPPPPRSAASTTQSTAAPPPPPPPPPPLAPPRRCSAAPTPALALALPRNRRRAPRLPRDRRRGRDPGPLPGQLPPATRPPGAR</sequence>
<evidence type="ECO:0000256" key="1">
    <source>
        <dbReference type="SAM" id="MobiDB-lite"/>
    </source>
</evidence>
<evidence type="ECO:0000313" key="2">
    <source>
        <dbReference type="EMBL" id="CAD1821256.1"/>
    </source>
</evidence>
<feature type="region of interest" description="Disordered" evidence="1">
    <location>
        <begin position="181"/>
        <end position="281"/>
    </location>
</feature>
<accession>A0A6V7NSH5</accession>
<reference evidence="2" key="1">
    <citation type="submission" date="2020-07" db="EMBL/GenBank/DDBJ databases">
        <authorList>
            <person name="Lin J."/>
        </authorList>
    </citation>
    <scope>NUCLEOTIDE SEQUENCE</scope>
</reference>
<feature type="compositionally biased region" description="Low complexity" evidence="1">
    <location>
        <begin position="229"/>
        <end position="245"/>
    </location>
</feature>
<feature type="compositionally biased region" description="Low complexity" evidence="1">
    <location>
        <begin position="205"/>
        <end position="214"/>
    </location>
</feature>
<feature type="compositionally biased region" description="Pro residues" evidence="1">
    <location>
        <begin position="265"/>
        <end position="281"/>
    </location>
</feature>
<dbReference type="EMBL" id="LR862141">
    <property type="protein sequence ID" value="CAD1821256.1"/>
    <property type="molecule type" value="Genomic_DNA"/>
</dbReference>
<dbReference type="PRINTS" id="PR01217">
    <property type="entry name" value="PRICHEXTENSN"/>
</dbReference>
<feature type="compositionally biased region" description="Basic residues" evidence="1">
    <location>
        <begin position="246"/>
        <end position="261"/>
    </location>
</feature>
<dbReference type="AlphaFoldDB" id="A0A6V7NSH5"/>
<organism evidence="2">
    <name type="scientific">Ananas comosus var. bracteatus</name>
    <name type="common">red pineapple</name>
    <dbReference type="NCBI Taxonomy" id="296719"/>
    <lineage>
        <taxon>Eukaryota</taxon>
        <taxon>Viridiplantae</taxon>
        <taxon>Streptophyta</taxon>
        <taxon>Embryophyta</taxon>
        <taxon>Tracheophyta</taxon>
        <taxon>Spermatophyta</taxon>
        <taxon>Magnoliopsida</taxon>
        <taxon>Liliopsida</taxon>
        <taxon>Poales</taxon>
        <taxon>Bromeliaceae</taxon>
        <taxon>Bromelioideae</taxon>
        <taxon>Ananas</taxon>
    </lineage>
</organism>
<gene>
    <name evidence="2" type="ORF">CB5_LOCUS4467</name>
</gene>
<feature type="compositionally biased region" description="Low complexity" evidence="1">
    <location>
        <begin position="181"/>
        <end position="196"/>
    </location>
</feature>
<name>A0A6V7NSH5_ANACO</name>
<proteinExistence type="predicted"/>
<feature type="compositionally biased region" description="Pro residues" evidence="1">
    <location>
        <begin position="215"/>
        <end position="228"/>
    </location>
</feature>